<accession>A0AAE1DEQ1</accession>
<keyword evidence="3" id="KW-1185">Reference proteome</keyword>
<feature type="compositionally biased region" description="Basic and acidic residues" evidence="1">
    <location>
        <begin position="26"/>
        <end position="39"/>
    </location>
</feature>
<evidence type="ECO:0000256" key="1">
    <source>
        <dbReference type="SAM" id="MobiDB-lite"/>
    </source>
</evidence>
<comment type="caution">
    <text evidence="2">The sequence shown here is derived from an EMBL/GenBank/DDBJ whole genome shotgun (WGS) entry which is preliminary data.</text>
</comment>
<feature type="region of interest" description="Disordered" evidence="1">
    <location>
        <begin position="1"/>
        <end position="39"/>
    </location>
</feature>
<evidence type="ECO:0000313" key="2">
    <source>
        <dbReference type="EMBL" id="KAK3767175.1"/>
    </source>
</evidence>
<dbReference type="AlphaFoldDB" id="A0AAE1DEQ1"/>
<organism evidence="2 3">
    <name type="scientific">Elysia crispata</name>
    <name type="common">lettuce slug</name>
    <dbReference type="NCBI Taxonomy" id="231223"/>
    <lineage>
        <taxon>Eukaryota</taxon>
        <taxon>Metazoa</taxon>
        <taxon>Spiralia</taxon>
        <taxon>Lophotrochozoa</taxon>
        <taxon>Mollusca</taxon>
        <taxon>Gastropoda</taxon>
        <taxon>Heterobranchia</taxon>
        <taxon>Euthyneura</taxon>
        <taxon>Panpulmonata</taxon>
        <taxon>Sacoglossa</taxon>
        <taxon>Placobranchoidea</taxon>
        <taxon>Plakobranchidae</taxon>
        <taxon>Elysia</taxon>
    </lineage>
</organism>
<gene>
    <name evidence="2" type="ORF">RRG08_018046</name>
</gene>
<dbReference type="EMBL" id="JAWDGP010004170">
    <property type="protein sequence ID" value="KAK3767175.1"/>
    <property type="molecule type" value="Genomic_DNA"/>
</dbReference>
<name>A0AAE1DEQ1_9GAST</name>
<protein>
    <submittedName>
        <fullName evidence="2">Uncharacterized protein</fullName>
    </submittedName>
</protein>
<reference evidence="2" key="1">
    <citation type="journal article" date="2023" name="G3 (Bethesda)">
        <title>A reference genome for the long-term kleptoplast-retaining sea slug Elysia crispata morphotype clarki.</title>
        <authorList>
            <person name="Eastman K.E."/>
            <person name="Pendleton A.L."/>
            <person name="Shaikh M.A."/>
            <person name="Suttiyut T."/>
            <person name="Ogas R."/>
            <person name="Tomko P."/>
            <person name="Gavelis G."/>
            <person name="Widhalm J.R."/>
            <person name="Wisecaver J.H."/>
        </authorList>
    </citation>
    <scope>NUCLEOTIDE SEQUENCE</scope>
    <source>
        <strain evidence="2">ECLA1</strain>
    </source>
</reference>
<evidence type="ECO:0000313" key="3">
    <source>
        <dbReference type="Proteomes" id="UP001283361"/>
    </source>
</evidence>
<proteinExistence type="predicted"/>
<sequence>MPISRPTGREAEGLTAWLGGSPSVRGSDHNSHAGEEHEMGLKLRRNETRRYKLFSGSRRKPPKRIAIWRMSVNLAVTSVNAVSPSQSLWSLQWRRGDPPPGSTRGPFNSPTSPDICLYGLSQAPARTVSCDKPVVSDQCQVMLTPPMLSYNTRMSTS</sequence>
<dbReference type="Proteomes" id="UP001283361">
    <property type="component" value="Unassembled WGS sequence"/>
</dbReference>